<evidence type="ECO:0000256" key="1">
    <source>
        <dbReference type="ARBA" id="ARBA00008857"/>
    </source>
</evidence>
<dbReference type="EMBL" id="JAPDPJ010000114">
    <property type="protein sequence ID" value="MCW3789478.1"/>
    <property type="molecule type" value="Genomic_DNA"/>
</dbReference>
<dbReference type="Gene3D" id="1.10.150.130">
    <property type="match status" value="1"/>
</dbReference>
<accession>A0AAE3SHE9</accession>
<dbReference type="PROSITE" id="PS51898">
    <property type="entry name" value="TYR_RECOMBINASE"/>
    <property type="match status" value="1"/>
</dbReference>
<dbReference type="InterPro" id="IPR025269">
    <property type="entry name" value="SAM-like_dom"/>
</dbReference>
<evidence type="ECO:0000256" key="2">
    <source>
        <dbReference type="ARBA" id="ARBA00023125"/>
    </source>
</evidence>
<dbReference type="AlphaFoldDB" id="A0AAE3SHE9"/>
<comment type="similarity">
    <text evidence="1">Belongs to the 'phage' integrase family.</text>
</comment>
<dbReference type="InterPro" id="IPR050090">
    <property type="entry name" value="Tyrosine_recombinase_XerCD"/>
</dbReference>
<dbReference type="PANTHER" id="PTHR30349">
    <property type="entry name" value="PHAGE INTEGRASE-RELATED"/>
    <property type="match status" value="1"/>
</dbReference>
<dbReference type="SUPFAM" id="SSF56349">
    <property type="entry name" value="DNA breaking-rejoining enzymes"/>
    <property type="match status" value="1"/>
</dbReference>
<evidence type="ECO:0000313" key="6">
    <source>
        <dbReference type="Proteomes" id="UP001209229"/>
    </source>
</evidence>
<keyword evidence="2" id="KW-0238">DNA-binding</keyword>
<keyword evidence="3" id="KW-0233">DNA recombination</keyword>
<feature type="domain" description="Tyr recombinase" evidence="4">
    <location>
        <begin position="246"/>
        <end position="443"/>
    </location>
</feature>
<reference evidence="5" key="1">
    <citation type="submission" date="2022-10" db="EMBL/GenBank/DDBJ databases">
        <authorList>
            <person name="Yu W.X."/>
        </authorList>
    </citation>
    <scope>NUCLEOTIDE SEQUENCE</scope>
    <source>
        <strain evidence="5">AAT</strain>
    </source>
</reference>
<keyword evidence="6" id="KW-1185">Reference proteome</keyword>
<dbReference type="GO" id="GO:0015074">
    <property type="term" value="P:DNA integration"/>
    <property type="evidence" value="ECO:0007669"/>
    <property type="project" value="InterPro"/>
</dbReference>
<dbReference type="PANTHER" id="PTHR30349:SF64">
    <property type="entry name" value="PROPHAGE INTEGRASE INTD-RELATED"/>
    <property type="match status" value="1"/>
</dbReference>
<evidence type="ECO:0000259" key="4">
    <source>
        <dbReference type="PROSITE" id="PS51898"/>
    </source>
</evidence>
<dbReference type="InterPro" id="IPR010998">
    <property type="entry name" value="Integrase_recombinase_N"/>
</dbReference>
<sequence>MAIIPAIYLDTRTANKDGKYPVKLRLTDKTKRKYYSIRKELTNPSLNFLSPLEFEIVTMGLDSKEKIKEAGLTLPQGFKISDIKNLIDDYREVRTKANTIIKELPVFTFSKFEDAFTGKTTTYNFLHKAFEAEIKKLKDDNRLGYASSLNGTLTNIKYFAENKIYSRKQPKEHIGFNKYKNIMIADIDEKWLKKFRKYLQDKKKSSTSTIGIQERNIRMIFNKALKEGVKAESPFEGKFKPKTATNKKRPLTIGQIQSIRDYQTREGTQEELYKNLFLFSLYGNGANISDILRFKHGNIKNNSIEFTRYKTKDETPEEINITITLTEPLQEIIRKHGTLTLNKDAHLFPFLNNNMDEKQAYAKIKSITKLINKLLKKIAKDCDFDEDLQQNISSYYARHSFATLLKNNKVSIAEISEYLGHTDIKTTQKYLSSIDDKQREKTANKLVSIINGVG</sequence>
<comment type="caution">
    <text evidence="5">The sequence shown here is derived from an EMBL/GenBank/DDBJ whole genome shotgun (WGS) entry which is preliminary data.</text>
</comment>
<evidence type="ECO:0000256" key="3">
    <source>
        <dbReference type="ARBA" id="ARBA00023172"/>
    </source>
</evidence>
<dbReference type="Pfam" id="PF00589">
    <property type="entry name" value="Phage_integrase"/>
    <property type="match status" value="1"/>
</dbReference>
<dbReference type="RefSeq" id="WP_301193029.1">
    <property type="nucleotide sequence ID" value="NZ_JAPDPJ010000114.1"/>
</dbReference>
<name>A0AAE3SHE9_9BACT</name>
<dbReference type="InterPro" id="IPR011010">
    <property type="entry name" value="DNA_brk_join_enz"/>
</dbReference>
<dbReference type="InterPro" id="IPR013762">
    <property type="entry name" value="Integrase-like_cat_sf"/>
</dbReference>
<organism evidence="5 6">
    <name type="scientific">Plebeiibacterium sediminum</name>
    <dbReference type="NCBI Taxonomy" id="2992112"/>
    <lineage>
        <taxon>Bacteria</taxon>
        <taxon>Pseudomonadati</taxon>
        <taxon>Bacteroidota</taxon>
        <taxon>Bacteroidia</taxon>
        <taxon>Marinilabiliales</taxon>
        <taxon>Marinilabiliaceae</taxon>
        <taxon>Plebeiibacterium</taxon>
    </lineage>
</organism>
<evidence type="ECO:0000313" key="5">
    <source>
        <dbReference type="EMBL" id="MCW3789478.1"/>
    </source>
</evidence>
<dbReference type="Gene3D" id="1.10.443.10">
    <property type="entry name" value="Intergrase catalytic core"/>
    <property type="match status" value="1"/>
</dbReference>
<dbReference type="InterPro" id="IPR002104">
    <property type="entry name" value="Integrase_catalytic"/>
</dbReference>
<dbReference type="GO" id="GO:0003677">
    <property type="term" value="F:DNA binding"/>
    <property type="evidence" value="ECO:0007669"/>
    <property type="project" value="UniProtKB-KW"/>
</dbReference>
<proteinExistence type="inferred from homology"/>
<dbReference type="Pfam" id="PF13102">
    <property type="entry name" value="Phage_int_SAM_5"/>
    <property type="match status" value="1"/>
</dbReference>
<protein>
    <submittedName>
        <fullName evidence="5">Site-specific integrase</fullName>
    </submittedName>
</protein>
<dbReference type="GO" id="GO:0006310">
    <property type="term" value="P:DNA recombination"/>
    <property type="evidence" value="ECO:0007669"/>
    <property type="project" value="UniProtKB-KW"/>
</dbReference>
<gene>
    <name evidence="5" type="ORF">OM075_23670</name>
</gene>
<dbReference type="Proteomes" id="UP001209229">
    <property type="component" value="Unassembled WGS sequence"/>
</dbReference>